<name>A0A7X2V5L3_9BACI</name>
<gene>
    <name evidence="1" type="ORF">GKZ89_16110</name>
</gene>
<sequence>MAVELAKEMDGKEFIIDGCEFSSKIGGGKVFVDGHYEGEKSNFRSVQVVYNPENIRDMEARGMSHGK</sequence>
<accession>A0A7X2V5L3</accession>
<dbReference type="Proteomes" id="UP000434639">
    <property type="component" value="Unassembled WGS sequence"/>
</dbReference>
<keyword evidence="2" id="KW-1185">Reference proteome</keyword>
<dbReference type="EMBL" id="WMIB01000020">
    <property type="protein sequence ID" value="MTH54927.1"/>
    <property type="molecule type" value="Genomic_DNA"/>
</dbReference>
<protein>
    <submittedName>
        <fullName evidence="1">Uncharacterized protein</fullName>
    </submittedName>
</protein>
<comment type="caution">
    <text evidence="1">The sequence shown here is derived from an EMBL/GenBank/DDBJ whole genome shotgun (WGS) entry which is preliminary data.</text>
</comment>
<proteinExistence type="predicted"/>
<reference evidence="1 2" key="1">
    <citation type="journal article" date="2017" name="Int. J. Syst. Evol. Microbiol.">
        <title>Bacillus mangrovi sp. nov., isolated from a sediment sample from a mangrove forest.</title>
        <authorList>
            <person name="Gupta V."/>
            <person name="Singh P.K."/>
            <person name="Korpole S."/>
            <person name="Tanuku N.R.S."/>
            <person name="Pinnaka A.K."/>
        </authorList>
    </citation>
    <scope>NUCLEOTIDE SEQUENCE [LARGE SCALE GENOMIC DNA]</scope>
    <source>
        <strain evidence="1 2">KCTC 33872</strain>
    </source>
</reference>
<dbReference type="AlphaFoldDB" id="A0A7X2V5L3"/>
<dbReference type="RefSeq" id="WP_155113435.1">
    <property type="nucleotide sequence ID" value="NZ_WMIB01000020.1"/>
</dbReference>
<evidence type="ECO:0000313" key="2">
    <source>
        <dbReference type="Proteomes" id="UP000434639"/>
    </source>
</evidence>
<evidence type="ECO:0000313" key="1">
    <source>
        <dbReference type="EMBL" id="MTH54927.1"/>
    </source>
</evidence>
<organism evidence="1 2">
    <name type="scientific">Metabacillus mangrovi</name>
    <dbReference type="NCBI Taxonomy" id="1491830"/>
    <lineage>
        <taxon>Bacteria</taxon>
        <taxon>Bacillati</taxon>
        <taxon>Bacillota</taxon>
        <taxon>Bacilli</taxon>
        <taxon>Bacillales</taxon>
        <taxon>Bacillaceae</taxon>
        <taxon>Metabacillus</taxon>
    </lineage>
</organism>
<dbReference type="OrthoDB" id="2952519at2"/>